<dbReference type="STRING" id="1987383.A5844_001447"/>
<feature type="binding site" evidence="18">
    <location>
        <begin position="103"/>
        <end position="107"/>
    </location>
    <ligand>
        <name>NAD(+)</name>
        <dbReference type="ChEBI" id="CHEBI:57540"/>
    </ligand>
</feature>
<organism evidence="21 22">
    <name type="scientific">Candidatus Enterococcus wittei</name>
    <dbReference type="NCBI Taxonomy" id="1987383"/>
    <lineage>
        <taxon>Bacteria</taxon>
        <taxon>Bacillati</taxon>
        <taxon>Bacillota</taxon>
        <taxon>Bacilli</taxon>
        <taxon>Lactobacillales</taxon>
        <taxon>Enterococcaceae</taxon>
        <taxon>Enterococcus</taxon>
    </lineage>
</organism>
<evidence type="ECO:0000256" key="5">
    <source>
        <dbReference type="ARBA" id="ARBA00004661"/>
    </source>
</evidence>
<evidence type="ECO:0000256" key="9">
    <source>
        <dbReference type="ARBA" id="ARBA00022490"/>
    </source>
</evidence>
<comment type="cofactor">
    <cofactor evidence="3">
        <name>Zn(2+)</name>
        <dbReference type="ChEBI" id="CHEBI:29105"/>
    </cofactor>
</comment>
<dbReference type="RefSeq" id="WP_086284542.1">
    <property type="nucleotide sequence ID" value="NZ_NGMO01000002.1"/>
</dbReference>
<evidence type="ECO:0000256" key="6">
    <source>
        <dbReference type="ARBA" id="ARBA00005412"/>
    </source>
</evidence>
<dbReference type="GO" id="GO:0005737">
    <property type="term" value="C:cytoplasm"/>
    <property type="evidence" value="ECO:0007669"/>
    <property type="project" value="UniProtKB-SubCell"/>
</dbReference>
<keyword evidence="11 18" id="KW-0479">Metal-binding</keyword>
<dbReference type="InterPro" id="IPR030960">
    <property type="entry name" value="DHQS/DOIS_N"/>
</dbReference>
<keyword evidence="12 18" id="KW-0547">Nucleotide-binding</keyword>
<dbReference type="GO" id="GO:0003856">
    <property type="term" value="F:3-dehydroquinate synthase activity"/>
    <property type="evidence" value="ECO:0007669"/>
    <property type="project" value="UniProtKB-UniRule"/>
</dbReference>
<dbReference type="GO" id="GO:0008652">
    <property type="term" value="P:amino acid biosynthetic process"/>
    <property type="evidence" value="ECO:0007669"/>
    <property type="project" value="UniProtKB-KW"/>
</dbReference>
<proteinExistence type="inferred from homology"/>
<evidence type="ECO:0000256" key="1">
    <source>
        <dbReference type="ARBA" id="ARBA00001393"/>
    </source>
</evidence>
<name>A0A242K1G8_9ENTE</name>
<dbReference type="InterPro" id="IPR056179">
    <property type="entry name" value="DHQS_C"/>
</dbReference>
<keyword evidence="10 18" id="KW-0028">Amino-acid biosynthesis</keyword>
<evidence type="ECO:0000256" key="8">
    <source>
        <dbReference type="ARBA" id="ARBA00017684"/>
    </source>
</evidence>
<dbReference type="PIRSF" id="PIRSF001455">
    <property type="entry name" value="DHQ_synth"/>
    <property type="match status" value="1"/>
</dbReference>
<dbReference type="Proteomes" id="UP000194933">
    <property type="component" value="Unassembled WGS sequence"/>
</dbReference>
<feature type="domain" description="3-dehydroquinate synthase C-terminal" evidence="20">
    <location>
        <begin position="179"/>
        <end position="320"/>
    </location>
</feature>
<dbReference type="NCBIfam" id="TIGR01357">
    <property type="entry name" value="aroB"/>
    <property type="match status" value="1"/>
</dbReference>
<dbReference type="GO" id="GO:0000166">
    <property type="term" value="F:nucleotide binding"/>
    <property type="evidence" value="ECO:0007669"/>
    <property type="project" value="UniProtKB-KW"/>
</dbReference>
<comment type="subcellular location">
    <subcellularLocation>
        <location evidence="4 18">Cytoplasm</location>
    </subcellularLocation>
</comment>
<comment type="function">
    <text evidence="18">Catalyzes the conversion of 3-deoxy-D-arabino-heptulosonate 7-phosphate (DAHP) to dehydroquinate (DHQ).</text>
</comment>
<dbReference type="Gene3D" id="3.40.50.1970">
    <property type="match status" value="1"/>
</dbReference>
<keyword evidence="17 18" id="KW-0170">Cobalt</keyword>
<comment type="cofactor">
    <cofactor evidence="18">
        <name>Co(2+)</name>
        <dbReference type="ChEBI" id="CHEBI:48828"/>
    </cofactor>
    <cofactor evidence="18">
        <name>Zn(2+)</name>
        <dbReference type="ChEBI" id="CHEBI:29105"/>
    </cofactor>
    <text evidence="18">Binds 1 divalent metal cation per subunit. Can use either Co(2+) or Zn(2+).</text>
</comment>
<dbReference type="InterPro" id="IPR050071">
    <property type="entry name" value="Dehydroquinate_synthase"/>
</dbReference>
<evidence type="ECO:0000256" key="4">
    <source>
        <dbReference type="ARBA" id="ARBA00004496"/>
    </source>
</evidence>
<evidence type="ECO:0000256" key="12">
    <source>
        <dbReference type="ARBA" id="ARBA00022741"/>
    </source>
</evidence>
<feature type="binding site" evidence="18">
    <location>
        <position position="182"/>
    </location>
    <ligand>
        <name>Zn(2+)</name>
        <dbReference type="ChEBI" id="CHEBI:29105"/>
    </ligand>
</feature>
<keyword evidence="14 18" id="KW-0520">NAD</keyword>
<feature type="binding site" evidence="18">
    <location>
        <position position="243"/>
    </location>
    <ligand>
        <name>Zn(2+)</name>
        <dbReference type="ChEBI" id="CHEBI:29105"/>
    </ligand>
</feature>
<dbReference type="PANTHER" id="PTHR43622:SF7">
    <property type="entry name" value="3-DEHYDROQUINATE SYNTHASE, CHLOROPLASTIC"/>
    <property type="match status" value="1"/>
</dbReference>
<evidence type="ECO:0000259" key="19">
    <source>
        <dbReference type="Pfam" id="PF01761"/>
    </source>
</evidence>
<dbReference type="Pfam" id="PF01761">
    <property type="entry name" value="DHQ_synthase"/>
    <property type="match status" value="1"/>
</dbReference>
<keyword evidence="16 18" id="KW-0456">Lyase</keyword>
<comment type="catalytic activity">
    <reaction evidence="1 18">
        <text>7-phospho-2-dehydro-3-deoxy-D-arabino-heptonate = 3-dehydroquinate + phosphate</text>
        <dbReference type="Rhea" id="RHEA:21968"/>
        <dbReference type="ChEBI" id="CHEBI:32364"/>
        <dbReference type="ChEBI" id="CHEBI:43474"/>
        <dbReference type="ChEBI" id="CHEBI:58394"/>
        <dbReference type="EC" id="4.2.3.4"/>
    </reaction>
</comment>
<gene>
    <name evidence="18" type="primary">aroB</name>
    <name evidence="21" type="ORF">A5844_001447</name>
</gene>
<dbReference type="CDD" id="cd08195">
    <property type="entry name" value="DHQS"/>
    <property type="match status" value="1"/>
</dbReference>
<dbReference type="EMBL" id="NGMO01000002">
    <property type="protein sequence ID" value="OTP11312.1"/>
    <property type="molecule type" value="Genomic_DNA"/>
</dbReference>
<dbReference type="SUPFAM" id="SSF56796">
    <property type="entry name" value="Dehydroquinate synthase-like"/>
    <property type="match status" value="1"/>
</dbReference>
<keyword evidence="15 18" id="KW-0057">Aromatic amino acid biosynthesis</keyword>
<dbReference type="InterPro" id="IPR030963">
    <property type="entry name" value="DHQ_synth_fam"/>
</dbReference>
<reference evidence="21 22" key="1">
    <citation type="submission" date="2017-05" db="EMBL/GenBank/DDBJ databases">
        <title>The Genome Sequence of Enterococcus sp. 10A9_DIV0425.</title>
        <authorList>
            <consortium name="The Broad Institute Genomics Platform"/>
            <consortium name="The Broad Institute Genomic Center for Infectious Diseases"/>
            <person name="Earl A."/>
            <person name="Manson A."/>
            <person name="Schwartman J."/>
            <person name="Gilmore M."/>
            <person name="Abouelleil A."/>
            <person name="Cao P."/>
            <person name="Chapman S."/>
            <person name="Cusick C."/>
            <person name="Shea T."/>
            <person name="Young S."/>
            <person name="Neafsey D."/>
            <person name="Nusbaum C."/>
            <person name="Birren B."/>
        </authorList>
    </citation>
    <scope>NUCLEOTIDE SEQUENCE [LARGE SCALE GENOMIC DNA]</scope>
    <source>
        <strain evidence="21 22">10A9_DIV0425</strain>
    </source>
</reference>
<dbReference type="Gene3D" id="1.20.1090.10">
    <property type="entry name" value="Dehydroquinate synthase-like - alpha domain"/>
    <property type="match status" value="1"/>
</dbReference>
<dbReference type="PANTHER" id="PTHR43622">
    <property type="entry name" value="3-DEHYDROQUINATE SYNTHASE"/>
    <property type="match status" value="1"/>
</dbReference>
<comment type="similarity">
    <text evidence="6 18">Belongs to the sugar phosphate cyclases superfamily. Dehydroquinate synthase family.</text>
</comment>
<evidence type="ECO:0000313" key="21">
    <source>
        <dbReference type="EMBL" id="OTP11312.1"/>
    </source>
</evidence>
<evidence type="ECO:0000256" key="2">
    <source>
        <dbReference type="ARBA" id="ARBA00001911"/>
    </source>
</evidence>
<feature type="binding site" evidence="18">
    <location>
        <begin position="127"/>
        <end position="128"/>
    </location>
    <ligand>
        <name>NAD(+)</name>
        <dbReference type="ChEBI" id="CHEBI:57540"/>
    </ligand>
</feature>
<feature type="binding site" evidence="18">
    <location>
        <position position="140"/>
    </location>
    <ligand>
        <name>NAD(+)</name>
        <dbReference type="ChEBI" id="CHEBI:57540"/>
    </ligand>
</feature>
<evidence type="ECO:0000259" key="20">
    <source>
        <dbReference type="Pfam" id="PF24621"/>
    </source>
</evidence>
<dbReference type="UniPathway" id="UPA00053">
    <property type="reaction ID" value="UER00085"/>
</dbReference>
<evidence type="ECO:0000256" key="18">
    <source>
        <dbReference type="HAMAP-Rule" id="MF_00110"/>
    </source>
</evidence>
<protein>
    <recommendedName>
        <fullName evidence="8 18">3-dehydroquinate synthase</fullName>
        <shortName evidence="18">DHQS</shortName>
        <ecNumber evidence="7 18">4.2.3.4</ecNumber>
    </recommendedName>
</protein>
<dbReference type="AlphaFoldDB" id="A0A242K1G8"/>
<keyword evidence="9 18" id="KW-0963">Cytoplasm</keyword>
<dbReference type="FunFam" id="3.40.50.1970:FF:000007">
    <property type="entry name" value="Pentafunctional AROM polypeptide"/>
    <property type="match status" value="1"/>
</dbReference>
<evidence type="ECO:0000256" key="17">
    <source>
        <dbReference type="ARBA" id="ARBA00023285"/>
    </source>
</evidence>
<dbReference type="InterPro" id="IPR016037">
    <property type="entry name" value="DHQ_synth_AroB"/>
</dbReference>
<evidence type="ECO:0000313" key="22">
    <source>
        <dbReference type="Proteomes" id="UP000194933"/>
    </source>
</evidence>
<comment type="pathway">
    <text evidence="5 18">Metabolic intermediate biosynthesis; chorismate biosynthesis; chorismate from D-erythrose 4-phosphate and phosphoenolpyruvate: step 2/7.</text>
</comment>
<feature type="binding site" evidence="18">
    <location>
        <position position="260"/>
    </location>
    <ligand>
        <name>Zn(2+)</name>
        <dbReference type="ChEBI" id="CHEBI:29105"/>
    </ligand>
</feature>
<evidence type="ECO:0000256" key="11">
    <source>
        <dbReference type="ARBA" id="ARBA00022723"/>
    </source>
</evidence>
<evidence type="ECO:0000256" key="16">
    <source>
        <dbReference type="ARBA" id="ARBA00023239"/>
    </source>
</evidence>
<evidence type="ECO:0000256" key="13">
    <source>
        <dbReference type="ARBA" id="ARBA00022833"/>
    </source>
</evidence>
<evidence type="ECO:0000256" key="3">
    <source>
        <dbReference type="ARBA" id="ARBA00001947"/>
    </source>
</evidence>
<dbReference type="GO" id="GO:0046872">
    <property type="term" value="F:metal ion binding"/>
    <property type="evidence" value="ECO:0007669"/>
    <property type="project" value="UniProtKB-KW"/>
</dbReference>
<dbReference type="HAMAP" id="MF_00110">
    <property type="entry name" value="DHQ_synthase"/>
    <property type="match status" value="1"/>
</dbReference>
<evidence type="ECO:0000256" key="7">
    <source>
        <dbReference type="ARBA" id="ARBA00013031"/>
    </source>
</evidence>
<dbReference type="GO" id="GO:0009423">
    <property type="term" value="P:chorismate biosynthetic process"/>
    <property type="evidence" value="ECO:0007669"/>
    <property type="project" value="UniProtKB-UniRule"/>
</dbReference>
<dbReference type="Pfam" id="PF24621">
    <property type="entry name" value="DHQS_C"/>
    <property type="match status" value="1"/>
</dbReference>
<evidence type="ECO:0000256" key="10">
    <source>
        <dbReference type="ARBA" id="ARBA00022605"/>
    </source>
</evidence>
<dbReference type="GO" id="GO:0009073">
    <property type="term" value="P:aromatic amino acid family biosynthetic process"/>
    <property type="evidence" value="ECO:0007669"/>
    <property type="project" value="UniProtKB-KW"/>
</dbReference>
<feature type="domain" description="3-dehydroquinate synthase N-terminal" evidence="19">
    <location>
        <begin position="65"/>
        <end position="177"/>
    </location>
</feature>
<accession>A0A242K1G8</accession>
<comment type="caution">
    <text evidence="18">Lacks conserved residue(s) required for the propagation of feature annotation.</text>
</comment>
<comment type="caution">
    <text evidence="21">The sequence shown here is derived from an EMBL/GenBank/DDBJ whole genome shotgun (WGS) entry which is preliminary data.</text>
</comment>
<keyword evidence="13 18" id="KW-0862">Zinc</keyword>
<keyword evidence="22" id="KW-1185">Reference proteome</keyword>
<feature type="binding site" evidence="18">
    <location>
        <position position="149"/>
    </location>
    <ligand>
        <name>NAD(+)</name>
        <dbReference type="ChEBI" id="CHEBI:57540"/>
    </ligand>
</feature>
<dbReference type="EC" id="4.2.3.4" evidence="7 18"/>
<evidence type="ECO:0000256" key="14">
    <source>
        <dbReference type="ARBA" id="ARBA00023027"/>
    </source>
</evidence>
<evidence type="ECO:0000256" key="15">
    <source>
        <dbReference type="ARBA" id="ARBA00023141"/>
    </source>
</evidence>
<sequence>MLEVVLPEKSYEIIIERNSLNHISEWLGNIWQHKKIAVISDENVFPLYGEQICQQLQEQYEVVHYVVPAGEKSKTLDVAAELYTFLAKEQFTRSDGILALGGGVIGDLAGFVASTYMRGIAFVQVPTSLLAQVDSSIGGKTAVNAPMAKNMIGTFAQPDGVLIDPETLQSLSEKRIQEGIAEIIKCGAISDQTLWQDLANLTGIADFLNHSEALIEKALRVKKKVVEEDPFDNGNRLLLNFGHTIGHAIEHLAGYGGLSHGEAVAIGMVQITKNAEKMKQTPKGITQQLITMNERYHLPITYQPWDKELLYQAITHDKKARGKTLKIILLETIGQAKIHEIPIEEIKKYLEEGE</sequence>
<comment type="cofactor">
    <cofactor evidence="2 18">
        <name>NAD(+)</name>
        <dbReference type="ChEBI" id="CHEBI:57540"/>
    </cofactor>
</comment>